<protein>
    <submittedName>
        <fullName evidence="2">Uncharacterized protein LOC105366967</fullName>
    </submittedName>
</protein>
<dbReference type="KEGG" id="csol:105366967"/>
<keyword evidence="1" id="KW-1185">Reference proteome</keyword>
<reference evidence="2" key="1">
    <citation type="submission" date="2025-08" db="UniProtKB">
        <authorList>
            <consortium name="RefSeq"/>
        </authorList>
    </citation>
    <scope>IDENTIFICATION</scope>
</reference>
<evidence type="ECO:0000313" key="2">
    <source>
        <dbReference type="RefSeq" id="XP_011503886.1"/>
    </source>
</evidence>
<gene>
    <name evidence="2" type="primary">LOC105366967</name>
</gene>
<dbReference type="SUPFAM" id="SSF56672">
    <property type="entry name" value="DNA/RNA polymerases"/>
    <property type="match status" value="1"/>
</dbReference>
<dbReference type="InterPro" id="IPR043502">
    <property type="entry name" value="DNA/RNA_pol_sf"/>
</dbReference>
<name>A0AAJ6YTH4_9HYME</name>
<accession>A0AAJ6YTH4</accession>
<organism evidence="1 2">
    <name type="scientific">Ceratosolen solmsi marchali</name>
    <dbReference type="NCBI Taxonomy" id="326594"/>
    <lineage>
        <taxon>Eukaryota</taxon>
        <taxon>Metazoa</taxon>
        <taxon>Ecdysozoa</taxon>
        <taxon>Arthropoda</taxon>
        <taxon>Hexapoda</taxon>
        <taxon>Insecta</taxon>
        <taxon>Pterygota</taxon>
        <taxon>Neoptera</taxon>
        <taxon>Endopterygota</taxon>
        <taxon>Hymenoptera</taxon>
        <taxon>Apocrita</taxon>
        <taxon>Proctotrupomorpha</taxon>
        <taxon>Chalcidoidea</taxon>
        <taxon>Agaonidae</taxon>
        <taxon>Agaoninae</taxon>
        <taxon>Ceratosolen</taxon>
    </lineage>
</organism>
<evidence type="ECO:0000313" key="1">
    <source>
        <dbReference type="Proteomes" id="UP000695007"/>
    </source>
</evidence>
<dbReference type="GO" id="GO:0071897">
    <property type="term" value="P:DNA biosynthetic process"/>
    <property type="evidence" value="ECO:0007669"/>
    <property type="project" value="UniProtKB-ARBA"/>
</dbReference>
<dbReference type="RefSeq" id="XP_011503886.1">
    <property type="nucleotide sequence ID" value="XM_011505584.1"/>
</dbReference>
<proteinExistence type="predicted"/>
<sequence length="209" mass="24644">MTTITEDLEDTLQNLLLKFWVQEEVPRGLDGKLNPDQHQCERHYEENQTRAGTGRVQEIERRLPKNYLFNHKTYYLPHHGVLKPDSANLNPDIFDVLIWIRRHRHLFSTDIMKMYRQILVHQDDWDLQRILWMDEQGNEVIYQLTTVTYGIRTAPFLAVRTLLQLLHDEGDNYLLAIPSLKYGRYVDGIFGGADNLNQLVETATQLRDL</sequence>
<dbReference type="AlphaFoldDB" id="A0AAJ6YTH4"/>
<dbReference type="GeneID" id="105366967"/>
<dbReference type="Proteomes" id="UP000695007">
    <property type="component" value="Unplaced"/>
</dbReference>